<gene>
    <name evidence="1" type="ORF">AA12717_0782</name>
</gene>
<keyword evidence="2" id="KW-1185">Reference proteome</keyword>
<proteinExistence type="predicted"/>
<dbReference type="Proteomes" id="UP001060895">
    <property type="component" value="Unassembled WGS sequence"/>
</dbReference>
<name>A0ABQ0P3V7_9PROT</name>
<accession>A0ABQ0P3V7</accession>
<evidence type="ECO:0000313" key="1">
    <source>
        <dbReference type="EMBL" id="GBQ21135.1"/>
    </source>
</evidence>
<protein>
    <submittedName>
        <fullName evidence="1">Uncharacterized protein</fullName>
    </submittedName>
</protein>
<sequence length="130" mass="14542">MRTGIAKMLRPHHRRQRCGDGALRIRQEIGDTGQGLVRLGIEDMQDGADQQGVRGFLPMIALLQTAFRIHEDVGDVLGIADFPLPTPDFQQRVIGGRGRIGWIEQHDAPEARAKSRRQLPVLALDVMDDR</sequence>
<organism evidence="1 2">
    <name type="scientific">Gluconacetobacter sacchari DSM 12717</name>
    <dbReference type="NCBI Taxonomy" id="1307940"/>
    <lineage>
        <taxon>Bacteria</taxon>
        <taxon>Pseudomonadati</taxon>
        <taxon>Pseudomonadota</taxon>
        <taxon>Alphaproteobacteria</taxon>
        <taxon>Acetobacterales</taxon>
        <taxon>Acetobacteraceae</taxon>
        <taxon>Gluconacetobacter</taxon>
    </lineage>
</organism>
<comment type="caution">
    <text evidence="1">The sequence shown here is derived from an EMBL/GenBank/DDBJ whole genome shotgun (WGS) entry which is preliminary data.</text>
</comment>
<reference evidence="1" key="1">
    <citation type="submission" date="2013-04" db="EMBL/GenBank/DDBJ databases">
        <title>The genome sequencing project of 58 acetic acid bacteria.</title>
        <authorList>
            <person name="Okamoto-Kainuma A."/>
            <person name="Ishikawa M."/>
            <person name="Umino S."/>
            <person name="Koizumi Y."/>
            <person name="Shiwa Y."/>
            <person name="Yoshikawa H."/>
            <person name="Matsutani M."/>
            <person name="Matsushita K."/>
        </authorList>
    </citation>
    <scope>NUCLEOTIDE SEQUENCE</scope>
    <source>
        <strain evidence="1">DSM 12717</strain>
    </source>
</reference>
<dbReference type="EMBL" id="BAQP01000032">
    <property type="protein sequence ID" value="GBQ21135.1"/>
    <property type="molecule type" value="Genomic_DNA"/>
</dbReference>
<evidence type="ECO:0000313" key="2">
    <source>
        <dbReference type="Proteomes" id="UP001060895"/>
    </source>
</evidence>